<evidence type="ECO:0000313" key="12">
    <source>
        <dbReference type="Proteomes" id="UP000735302"/>
    </source>
</evidence>
<dbReference type="GO" id="GO:0020037">
    <property type="term" value="F:heme binding"/>
    <property type="evidence" value="ECO:0007669"/>
    <property type="project" value="InterPro"/>
</dbReference>
<dbReference type="GO" id="GO:0019825">
    <property type="term" value="F:oxygen binding"/>
    <property type="evidence" value="ECO:0007669"/>
    <property type="project" value="InterPro"/>
</dbReference>
<accession>A0AAV3YPF9</accession>
<dbReference type="EMBL" id="BLXT01001295">
    <property type="protein sequence ID" value="GFN84354.1"/>
    <property type="molecule type" value="Genomic_DNA"/>
</dbReference>
<dbReference type="PANTHER" id="PTHR47217:SF1">
    <property type="entry name" value="GLOBIN-LIKE PROTEIN"/>
    <property type="match status" value="1"/>
</dbReference>
<dbReference type="GO" id="GO:0005344">
    <property type="term" value="F:oxygen carrier activity"/>
    <property type="evidence" value="ECO:0007669"/>
    <property type="project" value="UniProtKB-KW"/>
</dbReference>
<evidence type="ECO:0000256" key="3">
    <source>
        <dbReference type="ARBA" id="ARBA00022617"/>
    </source>
</evidence>
<evidence type="ECO:0000256" key="1">
    <source>
        <dbReference type="ARBA" id="ARBA00013895"/>
    </source>
</evidence>
<organism evidence="11 12">
    <name type="scientific">Plakobranchus ocellatus</name>
    <dbReference type="NCBI Taxonomy" id="259542"/>
    <lineage>
        <taxon>Eukaryota</taxon>
        <taxon>Metazoa</taxon>
        <taxon>Spiralia</taxon>
        <taxon>Lophotrochozoa</taxon>
        <taxon>Mollusca</taxon>
        <taxon>Gastropoda</taxon>
        <taxon>Heterobranchia</taxon>
        <taxon>Euthyneura</taxon>
        <taxon>Panpulmonata</taxon>
        <taxon>Sacoglossa</taxon>
        <taxon>Placobranchoidea</taxon>
        <taxon>Plakobranchidae</taxon>
        <taxon>Plakobranchus</taxon>
    </lineage>
</organism>
<dbReference type="SUPFAM" id="SSF46458">
    <property type="entry name" value="Globin-like"/>
    <property type="match status" value="1"/>
</dbReference>
<sequence length="191" mass="22213">MGCAYFRSMDEKPDDITGLSRKDVRLIRRSWKLIQNKSLLIPTGAELFVRLFSAYPEMMDYFQTFNLRESPAETNQKLSEHALTFMNGINLYVTYIDDPELWVALLHKVAISHLERLVTTKDMERMASFFVKTLRSQLGSSFSVESERAWDRFFYFVNTIYAQVELQINGIIRKRSTQTISTKTSSRTVAP</sequence>
<keyword evidence="12" id="KW-1185">Reference proteome</keyword>
<evidence type="ECO:0000256" key="7">
    <source>
        <dbReference type="ARBA" id="ARBA00023179"/>
    </source>
</evidence>
<comment type="similarity">
    <text evidence="9">Belongs to the globin family.</text>
</comment>
<dbReference type="InterPro" id="IPR000971">
    <property type="entry name" value="Globin"/>
</dbReference>
<keyword evidence="7" id="KW-0514">Muscle protein</keyword>
<dbReference type="Proteomes" id="UP000735302">
    <property type="component" value="Unassembled WGS sequence"/>
</dbReference>
<dbReference type="AlphaFoldDB" id="A0AAV3YPF9"/>
<dbReference type="InterPro" id="IPR012292">
    <property type="entry name" value="Globin/Proto"/>
</dbReference>
<dbReference type="Gene3D" id="1.10.490.10">
    <property type="entry name" value="Globins"/>
    <property type="match status" value="1"/>
</dbReference>
<keyword evidence="2 9" id="KW-0813">Transport</keyword>
<dbReference type="PANTHER" id="PTHR47217">
    <property type="entry name" value="GLOBIN-LIKE PROTEIN"/>
    <property type="match status" value="1"/>
</dbReference>
<dbReference type="InterPro" id="IPR009050">
    <property type="entry name" value="Globin-like_sf"/>
</dbReference>
<keyword evidence="3 9" id="KW-0349">Heme</keyword>
<dbReference type="GO" id="GO:0046872">
    <property type="term" value="F:metal ion binding"/>
    <property type="evidence" value="ECO:0007669"/>
    <property type="project" value="UniProtKB-KW"/>
</dbReference>
<evidence type="ECO:0000313" key="11">
    <source>
        <dbReference type="EMBL" id="GFN84354.1"/>
    </source>
</evidence>
<dbReference type="InterPro" id="IPR044399">
    <property type="entry name" value="Mb-like_M"/>
</dbReference>
<dbReference type="CDD" id="cd01040">
    <property type="entry name" value="Mb-like"/>
    <property type="match status" value="1"/>
</dbReference>
<evidence type="ECO:0000256" key="6">
    <source>
        <dbReference type="ARBA" id="ARBA00023004"/>
    </source>
</evidence>
<keyword evidence="4 9" id="KW-0561">Oxygen transport</keyword>
<gene>
    <name evidence="11" type="ORF">PoB_001086000</name>
</gene>
<reference evidence="11 12" key="1">
    <citation type="journal article" date="2021" name="Elife">
        <title>Chloroplast acquisition without the gene transfer in kleptoplastic sea slugs, Plakobranchus ocellatus.</title>
        <authorList>
            <person name="Maeda T."/>
            <person name="Takahashi S."/>
            <person name="Yoshida T."/>
            <person name="Shimamura S."/>
            <person name="Takaki Y."/>
            <person name="Nagai Y."/>
            <person name="Toyoda A."/>
            <person name="Suzuki Y."/>
            <person name="Arimoto A."/>
            <person name="Ishii H."/>
            <person name="Satoh N."/>
            <person name="Nishiyama T."/>
            <person name="Hasebe M."/>
            <person name="Maruyama T."/>
            <person name="Minagawa J."/>
            <person name="Obokata J."/>
            <person name="Shigenobu S."/>
        </authorList>
    </citation>
    <scope>NUCLEOTIDE SEQUENCE [LARGE SCALE GENOMIC DNA]</scope>
</reference>
<dbReference type="Pfam" id="PF00042">
    <property type="entry name" value="Globin"/>
    <property type="match status" value="1"/>
</dbReference>
<dbReference type="PROSITE" id="PS01033">
    <property type="entry name" value="GLOBIN"/>
    <property type="match status" value="1"/>
</dbReference>
<evidence type="ECO:0000256" key="8">
    <source>
        <dbReference type="ARBA" id="ARBA00030087"/>
    </source>
</evidence>
<keyword evidence="5" id="KW-0479">Metal-binding</keyword>
<keyword evidence="6" id="KW-0408">Iron</keyword>
<name>A0AAV3YPF9_9GAST</name>
<evidence type="ECO:0000256" key="5">
    <source>
        <dbReference type="ARBA" id="ARBA00022723"/>
    </source>
</evidence>
<evidence type="ECO:0000256" key="2">
    <source>
        <dbReference type="ARBA" id="ARBA00022448"/>
    </source>
</evidence>
<evidence type="ECO:0000256" key="4">
    <source>
        <dbReference type="ARBA" id="ARBA00022621"/>
    </source>
</evidence>
<protein>
    <recommendedName>
        <fullName evidence="1">Globin</fullName>
    </recommendedName>
    <alternativeName>
        <fullName evidence="8">Myoglobin</fullName>
    </alternativeName>
</protein>
<proteinExistence type="inferred from homology"/>
<evidence type="ECO:0000256" key="9">
    <source>
        <dbReference type="RuleBase" id="RU000356"/>
    </source>
</evidence>
<evidence type="ECO:0000259" key="10">
    <source>
        <dbReference type="PROSITE" id="PS01033"/>
    </source>
</evidence>
<comment type="caution">
    <text evidence="11">The sequence shown here is derived from an EMBL/GenBank/DDBJ whole genome shotgun (WGS) entry which is preliminary data.</text>
</comment>
<feature type="domain" description="Globin" evidence="10">
    <location>
        <begin position="18"/>
        <end position="166"/>
    </location>
</feature>